<dbReference type="PANTHER" id="PTHR22911:SF137">
    <property type="entry name" value="SOLUTE CARRIER FAMILY 35 MEMBER G2-RELATED"/>
    <property type="match status" value="1"/>
</dbReference>
<evidence type="ECO:0000256" key="6">
    <source>
        <dbReference type="ARBA" id="ARBA00022989"/>
    </source>
</evidence>
<feature type="transmembrane region" description="Helical" evidence="8">
    <location>
        <begin position="109"/>
        <end position="126"/>
    </location>
</feature>
<keyword evidence="5 8" id="KW-0812">Transmembrane</keyword>
<evidence type="ECO:0000256" key="1">
    <source>
        <dbReference type="ARBA" id="ARBA00004651"/>
    </source>
</evidence>
<gene>
    <name evidence="10" type="primary">rarD</name>
    <name evidence="10" type="ORF">QR721_11805</name>
</gene>
<evidence type="ECO:0000256" key="7">
    <source>
        <dbReference type="ARBA" id="ARBA00023136"/>
    </source>
</evidence>
<dbReference type="InterPro" id="IPR000620">
    <property type="entry name" value="EamA_dom"/>
</dbReference>
<sequence>MERNTNMNYGILITFISYIIWGLLPLYWKLLGDVSPDQILAARIVWSFVFMLIALTVSGGWKKFTTEARMLLHDKRNLAKIVIAAFVITLNWLTYIWAVNTEHVIQASLGYYINPLVSILLGIVILKESLTRRQTAAVILAVVGVLYMAFDFGKFPWISLVLAFSFGIYGLLKKTVNLSAMTGLTIETLVVTPIALIYLWLAPTSSGFTFTELTERDLLLIGTGIATAVPLLLFATGAKHIPLALIGFIQYVAPTLMLLLGVFLYHEPFTRAHAVAFALIWAALFLYMSSLMRGRKRRKQN</sequence>
<dbReference type="EMBL" id="CP129113">
    <property type="protein sequence ID" value="WLV24311.1"/>
    <property type="molecule type" value="Genomic_DNA"/>
</dbReference>
<dbReference type="Proteomes" id="UP001180087">
    <property type="component" value="Chromosome"/>
</dbReference>
<evidence type="ECO:0000313" key="10">
    <source>
        <dbReference type="EMBL" id="WLV24311.1"/>
    </source>
</evidence>
<evidence type="ECO:0000313" key="11">
    <source>
        <dbReference type="Proteomes" id="UP001180087"/>
    </source>
</evidence>
<dbReference type="InterPro" id="IPR004626">
    <property type="entry name" value="RarD"/>
</dbReference>
<keyword evidence="7 8" id="KW-0472">Membrane</keyword>
<dbReference type="InterPro" id="IPR037185">
    <property type="entry name" value="EmrE-like"/>
</dbReference>
<accession>A0ABY9KU51</accession>
<comment type="similarity">
    <text evidence="2">Belongs to the EamA transporter family.</text>
</comment>
<feature type="transmembrane region" description="Helical" evidence="8">
    <location>
        <begin position="78"/>
        <end position="97"/>
    </location>
</feature>
<dbReference type="PANTHER" id="PTHR22911">
    <property type="entry name" value="ACYL-MALONYL CONDENSING ENZYME-RELATED"/>
    <property type="match status" value="1"/>
</dbReference>
<proteinExistence type="inferred from homology"/>
<dbReference type="SUPFAM" id="SSF103481">
    <property type="entry name" value="Multidrug resistance efflux transporter EmrE"/>
    <property type="match status" value="2"/>
</dbReference>
<evidence type="ECO:0000256" key="4">
    <source>
        <dbReference type="ARBA" id="ARBA00022475"/>
    </source>
</evidence>
<keyword evidence="11" id="KW-1185">Reference proteome</keyword>
<evidence type="ECO:0000259" key="9">
    <source>
        <dbReference type="Pfam" id="PF00892"/>
    </source>
</evidence>
<evidence type="ECO:0000256" key="2">
    <source>
        <dbReference type="ARBA" id="ARBA00007362"/>
    </source>
</evidence>
<keyword evidence="3" id="KW-0813">Transport</keyword>
<dbReference type="Pfam" id="PF00892">
    <property type="entry name" value="EamA"/>
    <property type="match status" value="2"/>
</dbReference>
<organism evidence="10 11">
    <name type="scientific">Aciduricibacillus chroicocephali</name>
    <dbReference type="NCBI Taxonomy" id="3054939"/>
    <lineage>
        <taxon>Bacteria</taxon>
        <taxon>Bacillati</taxon>
        <taxon>Bacillota</taxon>
        <taxon>Bacilli</taxon>
        <taxon>Bacillales</taxon>
        <taxon>Bacillaceae</taxon>
        <taxon>Aciduricibacillus</taxon>
    </lineage>
</organism>
<feature type="transmembrane region" description="Helical" evidence="8">
    <location>
        <begin position="184"/>
        <end position="203"/>
    </location>
</feature>
<feature type="transmembrane region" description="Helical" evidence="8">
    <location>
        <begin position="156"/>
        <end position="172"/>
    </location>
</feature>
<feature type="transmembrane region" description="Helical" evidence="8">
    <location>
        <begin position="7"/>
        <end position="28"/>
    </location>
</feature>
<feature type="domain" description="EamA" evidence="9">
    <location>
        <begin position="160"/>
        <end position="287"/>
    </location>
</feature>
<feature type="transmembrane region" description="Helical" evidence="8">
    <location>
        <begin position="40"/>
        <end position="57"/>
    </location>
</feature>
<feature type="transmembrane region" description="Helical" evidence="8">
    <location>
        <begin position="243"/>
        <end position="266"/>
    </location>
</feature>
<evidence type="ECO:0000256" key="3">
    <source>
        <dbReference type="ARBA" id="ARBA00022448"/>
    </source>
</evidence>
<evidence type="ECO:0000256" key="8">
    <source>
        <dbReference type="SAM" id="Phobius"/>
    </source>
</evidence>
<feature type="transmembrane region" description="Helical" evidence="8">
    <location>
        <begin position="133"/>
        <end position="150"/>
    </location>
</feature>
<comment type="subcellular location">
    <subcellularLocation>
        <location evidence="1">Cell membrane</location>
        <topology evidence="1">Multi-pass membrane protein</topology>
    </subcellularLocation>
</comment>
<protein>
    <submittedName>
        <fullName evidence="10">EamA family transporter RarD</fullName>
    </submittedName>
</protein>
<dbReference type="NCBIfam" id="TIGR00688">
    <property type="entry name" value="rarD"/>
    <property type="match status" value="1"/>
</dbReference>
<dbReference type="RefSeq" id="WP_348027208.1">
    <property type="nucleotide sequence ID" value="NZ_CP129113.1"/>
</dbReference>
<name>A0ABY9KU51_9BACI</name>
<feature type="transmembrane region" description="Helical" evidence="8">
    <location>
        <begin position="218"/>
        <end position="236"/>
    </location>
</feature>
<keyword evidence="6 8" id="KW-1133">Transmembrane helix</keyword>
<feature type="domain" description="EamA" evidence="9">
    <location>
        <begin position="9"/>
        <end position="148"/>
    </location>
</feature>
<keyword evidence="4" id="KW-1003">Cell membrane</keyword>
<evidence type="ECO:0000256" key="5">
    <source>
        <dbReference type="ARBA" id="ARBA00022692"/>
    </source>
</evidence>
<reference evidence="10" key="1">
    <citation type="submission" date="2023-06" db="EMBL/GenBank/DDBJ databases">
        <title>A Treasure from Seagulls: Isolation and Description of Aciduricobacillus qingdaonensis gen. nov., sp. nov., a Rare Obligately Uric Acid-utilizing Member in the Family Bacillaceae.</title>
        <authorList>
            <person name="Liu W."/>
            <person name="Wang B."/>
        </authorList>
    </citation>
    <scope>NUCLEOTIDE SEQUENCE</scope>
    <source>
        <strain evidence="10">44XB</strain>
    </source>
</reference>
<feature type="transmembrane region" description="Helical" evidence="8">
    <location>
        <begin position="272"/>
        <end position="292"/>
    </location>
</feature>